<organism evidence="3 4">
    <name type="scientific">Streptomyces lunalinharesii</name>
    <dbReference type="NCBI Taxonomy" id="333384"/>
    <lineage>
        <taxon>Bacteria</taxon>
        <taxon>Bacillati</taxon>
        <taxon>Actinomycetota</taxon>
        <taxon>Actinomycetes</taxon>
        <taxon>Kitasatosporales</taxon>
        <taxon>Streptomycetaceae</taxon>
        <taxon>Streptomyces</taxon>
    </lineage>
</organism>
<protein>
    <recommendedName>
        <fullName evidence="5">Adhesin</fullName>
    </recommendedName>
</protein>
<sequence length="310" mass="31684">MGKERVGGGRTPDPQEDAGYQLPAVAWGGEEPAAAAQTPAPGGAAQRPPDAAGRKRWAPRIGVGYFGAAPGTGRQESQRTSTVTMGPAGPRTEETSPAGVGDNRSRRRGISKPMIAAAATVGLVLVGVTVVISQMPGSDSHGSAYSGIVGRGCGSKGATFTENGYYEDGDSGWIRDTTGGYTGDGCSGQYDAVPMSGSAAKDDGNSAVWTFTADSLNGATCKVQVHVPDNPDVKRVGGRSTFYSVHPGAGAGANTLGTFDIDQVENRGKWFTTGQLKSTGRSVAVVMHTRGEDADGAHHAADVVKLNCGN</sequence>
<feature type="compositionally biased region" description="Low complexity" evidence="1">
    <location>
        <begin position="28"/>
        <end position="51"/>
    </location>
</feature>
<proteinExistence type="predicted"/>
<feature type="compositionally biased region" description="Polar residues" evidence="1">
    <location>
        <begin position="74"/>
        <end position="84"/>
    </location>
</feature>
<gene>
    <name evidence="3" type="ORF">GCM10009864_60340</name>
</gene>
<keyword evidence="2" id="KW-1133">Transmembrane helix</keyword>
<evidence type="ECO:0000313" key="4">
    <source>
        <dbReference type="Proteomes" id="UP001500994"/>
    </source>
</evidence>
<feature type="region of interest" description="Disordered" evidence="1">
    <location>
        <begin position="1"/>
        <end position="108"/>
    </location>
</feature>
<accession>A0ABN3SL61</accession>
<dbReference type="Proteomes" id="UP001500994">
    <property type="component" value="Unassembled WGS sequence"/>
</dbReference>
<evidence type="ECO:0000313" key="3">
    <source>
        <dbReference type="EMBL" id="GAA2679949.1"/>
    </source>
</evidence>
<dbReference type="EMBL" id="BAAARK010000025">
    <property type="protein sequence ID" value="GAA2679949.1"/>
    <property type="molecule type" value="Genomic_DNA"/>
</dbReference>
<comment type="caution">
    <text evidence="3">The sequence shown here is derived from an EMBL/GenBank/DDBJ whole genome shotgun (WGS) entry which is preliminary data.</text>
</comment>
<keyword evidence="2" id="KW-0472">Membrane</keyword>
<reference evidence="3 4" key="1">
    <citation type="journal article" date="2019" name="Int. J. Syst. Evol. Microbiol.">
        <title>The Global Catalogue of Microorganisms (GCM) 10K type strain sequencing project: providing services to taxonomists for standard genome sequencing and annotation.</title>
        <authorList>
            <consortium name="The Broad Institute Genomics Platform"/>
            <consortium name="The Broad Institute Genome Sequencing Center for Infectious Disease"/>
            <person name="Wu L."/>
            <person name="Ma J."/>
        </authorList>
    </citation>
    <scope>NUCLEOTIDE SEQUENCE [LARGE SCALE GENOMIC DNA]</scope>
    <source>
        <strain evidence="3 4">JCM 16374</strain>
    </source>
</reference>
<evidence type="ECO:0000256" key="2">
    <source>
        <dbReference type="SAM" id="Phobius"/>
    </source>
</evidence>
<evidence type="ECO:0000256" key="1">
    <source>
        <dbReference type="SAM" id="MobiDB-lite"/>
    </source>
</evidence>
<name>A0ABN3SL61_9ACTN</name>
<evidence type="ECO:0008006" key="5">
    <source>
        <dbReference type="Google" id="ProtNLM"/>
    </source>
</evidence>
<keyword evidence="4" id="KW-1185">Reference proteome</keyword>
<keyword evidence="2" id="KW-0812">Transmembrane</keyword>
<feature type="transmembrane region" description="Helical" evidence="2">
    <location>
        <begin position="114"/>
        <end position="133"/>
    </location>
</feature>